<dbReference type="CDD" id="cd06171">
    <property type="entry name" value="Sigma70_r4"/>
    <property type="match status" value="1"/>
</dbReference>
<dbReference type="SUPFAM" id="SSF88946">
    <property type="entry name" value="Sigma2 domain of RNA polymerase sigma factors"/>
    <property type="match status" value="1"/>
</dbReference>
<keyword evidence="4" id="KW-0804">Transcription</keyword>
<dbReference type="SUPFAM" id="SSF88659">
    <property type="entry name" value="Sigma3 and sigma4 domains of RNA polymerase sigma factors"/>
    <property type="match status" value="1"/>
</dbReference>
<protein>
    <submittedName>
        <fullName evidence="7">RNA polymerase sigma-70 factor</fullName>
    </submittedName>
</protein>
<dbReference type="AlphaFoldDB" id="A0A3E1Y6Y4"/>
<feature type="domain" description="RNA polymerase sigma factor 70 region 4 type 2" evidence="6">
    <location>
        <begin position="128"/>
        <end position="179"/>
    </location>
</feature>
<comment type="caution">
    <text evidence="7">The sequence shown here is derived from an EMBL/GenBank/DDBJ whole genome shotgun (WGS) entry which is preliminary data.</text>
</comment>
<evidence type="ECO:0000256" key="2">
    <source>
        <dbReference type="ARBA" id="ARBA00023015"/>
    </source>
</evidence>
<dbReference type="GO" id="GO:0016987">
    <property type="term" value="F:sigma factor activity"/>
    <property type="evidence" value="ECO:0007669"/>
    <property type="project" value="UniProtKB-KW"/>
</dbReference>
<feature type="domain" description="RNA polymerase sigma-70 region 2" evidence="5">
    <location>
        <begin position="29"/>
        <end position="95"/>
    </location>
</feature>
<sequence>MGRDELLNASDLDLLTEVSKGNTSAFDTLYNRYWKDVYNTAYKRLQHTELAQDVAQDVFVQLWTREKNTPIDNLGGYLRVATRNSVFKQLERTSRYTIIPEDGAELEKLKLPNSLADSNILYKEFLAAFEALTATLPSQQQLIFNMRFQEGRSSQEIADELQISVKTVRNQMGKALSKLRESLIIMQIAIIISSLK</sequence>
<name>A0A3E1Y6Y4_9BACT</name>
<dbReference type="Gene3D" id="1.10.1740.10">
    <property type="match status" value="1"/>
</dbReference>
<dbReference type="Proteomes" id="UP000260644">
    <property type="component" value="Unassembled WGS sequence"/>
</dbReference>
<evidence type="ECO:0000256" key="3">
    <source>
        <dbReference type="ARBA" id="ARBA00023082"/>
    </source>
</evidence>
<evidence type="ECO:0000313" key="8">
    <source>
        <dbReference type="Proteomes" id="UP000260644"/>
    </source>
</evidence>
<dbReference type="PANTHER" id="PTHR43133:SF46">
    <property type="entry name" value="RNA POLYMERASE SIGMA-70 FACTOR ECF SUBFAMILY"/>
    <property type="match status" value="1"/>
</dbReference>
<dbReference type="GO" id="GO:0003677">
    <property type="term" value="F:DNA binding"/>
    <property type="evidence" value="ECO:0007669"/>
    <property type="project" value="InterPro"/>
</dbReference>
<evidence type="ECO:0000259" key="6">
    <source>
        <dbReference type="Pfam" id="PF08281"/>
    </source>
</evidence>
<dbReference type="RefSeq" id="WP_116977389.1">
    <property type="nucleotide sequence ID" value="NZ_QPMM01000010.1"/>
</dbReference>
<evidence type="ECO:0000313" key="7">
    <source>
        <dbReference type="EMBL" id="RFS20671.1"/>
    </source>
</evidence>
<dbReference type="GO" id="GO:0006352">
    <property type="term" value="P:DNA-templated transcription initiation"/>
    <property type="evidence" value="ECO:0007669"/>
    <property type="project" value="InterPro"/>
</dbReference>
<gene>
    <name evidence="7" type="ORF">DVR12_19115</name>
</gene>
<evidence type="ECO:0000256" key="1">
    <source>
        <dbReference type="ARBA" id="ARBA00010641"/>
    </source>
</evidence>
<dbReference type="InterPro" id="IPR007627">
    <property type="entry name" value="RNA_pol_sigma70_r2"/>
</dbReference>
<dbReference type="InterPro" id="IPR013249">
    <property type="entry name" value="RNA_pol_sigma70_r4_t2"/>
</dbReference>
<dbReference type="EMBL" id="QPMM01000010">
    <property type="protein sequence ID" value="RFS20671.1"/>
    <property type="molecule type" value="Genomic_DNA"/>
</dbReference>
<dbReference type="PANTHER" id="PTHR43133">
    <property type="entry name" value="RNA POLYMERASE ECF-TYPE SIGMA FACTO"/>
    <property type="match status" value="1"/>
</dbReference>
<comment type="similarity">
    <text evidence="1">Belongs to the sigma-70 factor family. ECF subfamily.</text>
</comment>
<evidence type="ECO:0000259" key="5">
    <source>
        <dbReference type="Pfam" id="PF04542"/>
    </source>
</evidence>
<organism evidence="7 8">
    <name type="scientific">Chitinophaga silvatica</name>
    <dbReference type="NCBI Taxonomy" id="2282649"/>
    <lineage>
        <taxon>Bacteria</taxon>
        <taxon>Pseudomonadati</taxon>
        <taxon>Bacteroidota</taxon>
        <taxon>Chitinophagia</taxon>
        <taxon>Chitinophagales</taxon>
        <taxon>Chitinophagaceae</taxon>
        <taxon>Chitinophaga</taxon>
    </lineage>
</organism>
<dbReference type="Pfam" id="PF04542">
    <property type="entry name" value="Sigma70_r2"/>
    <property type="match status" value="1"/>
</dbReference>
<dbReference type="Pfam" id="PF08281">
    <property type="entry name" value="Sigma70_r4_2"/>
    <property type="match status" value="1"/>
</dbReference>
<dbReference type="NCBIfam" id="TIGR02937">
    <property type="entry name" value="sigma70-ECF"/>
    <property type="match status" value="1"/>
</dbReference>
<dbReference type="Gene3D" id="1.10.10.10">
    <property type="entry name" value="Winged helix-like DNA-binding domain superfamily/Winged helix DNA-binding domain"/>
    <property type="match status" value="1"/>
</dbReference>
<dbReference type="InterPro" id="IPR013324">
    <property type="entry name" value="RNA_pol_sigma_r3/r4-like"/>
</dbReference>
<evidence type="ECO:0000256" key="4">
    <source>
        <dbReference type="ARBA" id="ARBA00023163"/>
    </source>
</evidence>
<dbReference type="InterPro" id="IPR039425">
    <property type="entry name" value="RNA_pol_sigma-70-like"/>
</dbReference>
<proteinExistence type="inferred from homology"/>
<accession>A0A3E1Y6Y4</accession>
<reference evidence="7 8" key="1">
    <citation type="submission" date="2018-07" db="EMBL/GenBank/DDBJ databases">
        <title>Chitinophaga K2CV101002-2 sp. nov., isolated from a monsoon evergreen broad-leaved forest soil.</title>
        <authorList>
            <person name="Lv Y."/>
        </authorList>
    </citation>
    <scope>NUCLEOTIDE SEQUENCE [LARGE SCALE GENOMIC DNA]</scope>
    <source>
        <strain evidence="7 8">GDMCC 1.1288</strain>
    </source>
</reference>
<dbReference type="OrthoDB" id="679904at2"/>
<keyword evidence="3" id="KW-0731">Sigma factor</keyword>
<dbReference type="InterPro" id="IPR013325">
    <property type="entry name" value="RNA_pol_sigma_r2"/>
</dbReference>
<dbReference type="InterPro" id="IPR014284">
    <property type="entry name" value="RNA_pol_sigma-70_dom"/>
</dbReference>
<keyword evidence="8" id="KW-1185">Reference proteome</keyword>
<dbReference type="InterPro" id="IPR036388">
    <property type="entry name" value="WH-like_DNA-bd_sf"/>
</dbReference>
<keyword evidence="2" id="KW-0805">Transcription regulation</keyword>